<keyword evidence="5" id="KW-0249">Electron transport</keyword>
<dbReference type="SFLD" id="SFLDG01168">
    <property type="entry name" value="Ferric_reductase_subgroup_(FRE"/>
    <property type="match status" value="1"/>
</dbReference>
<dbReference type="OrthoDB" id="4494341at2759"/>
<sequence length="691" mass="77415">MLSSKESFQHRVEIEHHSTFNKSYEALILPVTISHIPFSNPTVQRQRGWSSRFTKLPEDSGARYRYHKSLCLTKTPDYVPQNAILARSANETSNSILPYTQGLTGVNLWLNDITGMSLLLSLGFLILLTLLLRLLFFTQSYLRLLTTIDSNRKRLKFWEQESTIWSNIQKYLLVAPLFQKKHNEELHLFKGVKIGTIPSRLHTLFLSFYALTNIIYCCLLDYNSQPRAALLAEIRGRTAHLAVLNMIPLFLFCARNNPLIGILGISFDTFNLFHRWLGRIVLVEILAHTFIWGANVFDAVGLQGINESLGSNFIISGLVSVVSMVAILFQSPSLVRHAMYEIFLHVHQVLAIAALIGGFLHVWYHKLPQVPIFYLLICLWACERFLRIYSILRCNVSHQGVTKAHVKALEGGACRITFETPRAWKPAPGSHIYAYIPRISGHMSHPFSIAWSSPNSPLETMQGPTPVESSSFSTASRGIEADFSPRHRGGSNISCIISARGGMTSSLYNRAMASPSGVATMTAYIEGPYGGAEFLRSYGTVLLFAGGVGITHQISLMKDLVDSSMAGVCSTKKVILVWSVKKAIMLEWCREWLEEVVALSEASRIEFESGVEVKVLLYVTQQEGIVEETEESKRVLRYRVGTEIQYRRPDVHEIVKREVEDRIGAVSIGVCGPANWGIVCGMQVEGSWGEA</sequence>
<keyword evidence="6 10" id="KW-1133">Transmembrane helix</keyword>
<dbReference type="GO" id="GO:0006879">
    <property type="term" value="P:intracellular iron ion homeostasis"/>
    <property type="evidence" value="ECO:0007669"/>
    <property type="project" value="TreeGrafter"/>
</dbReference>
<keyword evidence="9 10" id="KW-0472">Membrane</keyword>
<evidence type="ECO:0000256" key="1">
    <source>
        <dbReference type="ARBA" id="ARBA00004141"/>
    </source>
</evidence>
<dbReference type="InterPro" id="IPR017927">
    <property type="entry name" value="FAD-bd_FR_type"/>
</dbReference>
<evidence type="ECO:0000256" key="5">
    <source>
        <dbReference type="ARBA" id="ARBA00022982"/>
    </source>
</evidence>
<dbReference type="CDD" id="cd06186">
    <property type="entry name" value="NOX_Duox_like_FAD_NADP"/>
    <property type="match status" value="1"/>
</dbReference>
<dbReference type="Proteomes" id="UP000566819">
    <property type="component" value="Unassembled WGS sequence"/>
</dbReference>
<evidence type="ECO:0000256" key="7">
    <source>
        <dbReference type="ARBA" id="ARBA00023002"/>
    </source>
</evidence>
<keyword evidence="7" id="KW-0560">Oxidoreductase</keyword>
<feature type="transmembrane region" description="Helical" evidence="10">
    <location>
        <begin position="113"/>
        <end position="136"/>
    </location>
</feature>
<dbReference type="SUPFAM" id="SSF52343">
    <property type="entry name" value="Ferredoxin reductase-like, C-terminal NADP-linked domain"/>
    <property type="match status" value="1"/>
</dbReference>
<dbReference type="InterPro" id="IPR013130">
    <property type="entry name" value="Fe3_Rdtase_TM_dom"/>
</dbReference>
<dbReference type="InterPro" id="IPR051410">
    <property type="entry name" value="Ferric/Cupric_Reductase"/>
</dbReference>
<evidence type="ECO:0000313" key="13">
    <source>
        <dbReference type="Proteomes" id="UP000566819"/>
    </source>
</evidence>
<comment type="caution">
    <text evidence="12">The sequence shown here is derived from an EMBL/GenBank/DDBJ whole genome shotgun (WGS) entry which is preliminary data.</text>
</comment>
<accession>A0A8H4RJL8</accession>
<name>A0A8H4RJL8_9HELO</name>
<gene>
    <name evidence="12" type="ORF">G7Y89_g7307</name>
</gene>
<organism evidence="12 13">
    <name type="scientific">Cudoniella acicularis</name>
    <dbReference type="NCBI Taxonomy" id="354080"/>
    <lineage>
        <taxon>Eukaryota</taxon>
        <taxon>Fungi</taxon>
        <taxon>Dikarya</taxon>
        <taxon>Ascomycota</taxon>
        <taxon>Pezizomycotina</taxon>
        <taxon>Leotiomycetes</taxon>
        <taxon>Helotiales</taxon>
        <taxon>Tricladiaceae</taxon>
        <taxon>Cudoniella</taxon>
    </lineage>
</organism>
<evidence type="ECO:0000256" key="9">
    <source>
        <dbReference type="ARBA" id="ARBA00023136"/>
    </source>
</evidence>
<dbReference type="Pfam" id="PF01794">
    <property type="entry name" value="Ferric_reduct"/>
    <property type="match status" value="1"/>
</dbReference>
<evidence type="ECO:0000256" key="2">
    <source>
        <dbReference type="ARBA" id="ARBA00006278"/>
    </source>
</evidence>
<feature type="transmembrane region" description="Helical" evidence="10">
    <location>
        <begin position="309"/>
        <end position="330"/>
    </location>
</feature>
<keyword evidence="13" id="KW-1185">Reference proteome</keyword>
<dbReference type="PANTHER" id="PTHR32361">
    <property type="entry name" value="FERRIC/CUPRIC REDUCTASE TRANSMEMBRANE COMPONENT"/>
    <property type="match status" value="1"/>
</dbReference>
<evidence type="ECO:0000256" key="8">
    <source>
        <dbReference type="ARBA" id="ARBA00023065"/>
    </source>
</evidence>
<dbReference type="EMBL" id="JAAMPI010000506">
    <property type="protein sequence ID" value="KAF4630833.1"/>
    <property type="molecule type" value="Genomic_DNA"/>
</dbReference>
<dbReference type="GO" id="GO:0006826">
    <property type="term" value="P:iron ion transport"/>
    <property type="evidence" value="ECO:0007669"/>
    <property type="project" value="TreeGrafter"/>
</dbReference>
<dbReference type="PANTHER" id="PTHR32361:SF12">
    <property type="entry name" value="PUTATIVE (AFU_ORTHOLOGUE AFUA_1G14340)-RELATED"/>
    <property type="match status" value="1"/>
</dbReference>
<dbReference type="PROSITE" id="PS51384">
    <property type="entry name" value="FAD_FR"/>
    <property type="match status" value="1"/>
</dbReference>
<feature type="transmembrane region" description="Helical" evidence="10">
    <location>
        <begin position="203"/>
        <end position="222"/>
    </location>
</feature>
<evidence type="ECO:0000256" key="6">
    <source>
        <dbReference type="ARBA" id="ARBA00022989"/>
    </source>
</evidence>
<dbReference type="GO" id="GO:0015677">
    <property type="term" value="P:copper ion import"/>
    <property type="evidence" value="ECO:0007669"/>
    <property type="project" value="TreeGrafter"/>
</dbReference>
<evidence type="ECO:0000313" key="12">
    <source>
        <dbReference type="EMBL" id="KAF4630833.1"/>
    </source>
</evidence>
<evidence type="ECO:0000259" key="11">
    <source>
        <dbReference type="PROSITE" id="PS51384"/>
    </source>
</evidence>
<feature type="domain" description="FAD-binding FR-type" evidence="11">
    <location>
        <begin position="396"/>
        <end position="535"/>
    </location>
</feature>
<dbReference type="InterPro" id="IPR039261">
    <property type="entry name" value="FNR_nucleotide-bd"/>
</dbReference>
<dbReference type="GO" id="GO:0000293">
    <property type="term" value="F:ferric-chelate reductase activity"/>
    <property type="evidence" value="ECO:0007669"/>
    <property type="project" value="UniProtKB-ARBA"/>
</dbReference>
<proteinExistence type="inferred from homology"/>
<evidence type="ECO:0000256" key="10">
    <source>
        <dbReference type="SAM" id="Phobius"/>
    </source>
</evidence>
<comment type="similarity">
    <text evidence="2">Belongs to the ferric reductase (FRE) family.</text>
</comment>
<evidence type="ECO:0000256" key="4">
    <source>
        <dbReference type="ARBA" id="ARBA00022692"/>
    </source>
</evidence>
<evidence type="ECO:0000256" key="3">
    <source>
        <dbReference type="ARBA" id="ARBA00022448"/>
    </source>
</evidence>
<protein>
    <recommendedName>
        <fullName evidence="11">FAD-binding FR-type domain-containing protein</fullName>
    </recommendedName>
</protein>
<feature type="transmembrane region" description="Helical" evidence="10">
    <location>
        <begin position="242"/>
        <end position="264"/>
    </location>
</feature>
<dbReference type="SFLD" id="SFLDS00052">
    <property type="entry name" value="Ferric_Reductase_Domain"/>
    <property type="match status" value="1"/>
</dbReference>
<dbReference type="Pfam" id="PF08022">
    <property type="entry name" value="FAD_binding_8"/>
    <property type="match status" value="1"/>
</dbReference>
<dbReference type="GO" id="GO:0005886">
    <property type="term" value="C:plasma membrane"/>
    <property type="evidence" value="ECO:0007669"/>
    <property type="project" value="TreeGrafter"/>
</dbReference>
<comment type="subcellular location">
    <subcellularLocation>
        <location evidence="1">Membrane</location>
        <topology evidence="1">Multi-pass membrane protein</topology>
    </subcellularLocation>
</comment>
<dbReference type="Gene3D" id="3.40.50.80">
    <property type="entry name" value="Nucleotide-binding domain of ferredoxin-NADP reductase (FNR) module"/>
    <property type="match status" value="1"/>
</dbReference>
<keyword evidence="4 10" id="KW-0812">Transmembrane</keyword>
<dbReference type="InterPro" id="IPR013121">
    <property type="entry name" value="Fe_red_NAD-bd_6"/>
</dbReference>
<feature type="transmembrane region" description="Helical" evidence="10">
    <location>
        <begin position="342"/>
        <end position="364"/>
    </location>
</feature>
<dbReference type="AlphaFoldDB" id="A0A8H4RJL8"/>
<dbReference type="Pfam" id="PF08030">
    <property type="entry name" value="NAD_binding_6"/>
    <property type="match status" value="1"/>
</dbReference>
<reference evidence="12 13" key="1">
    <citation type="submission" date="2020-03" db="EMBL/GenBank/DDBJ databases">
        <title>Draft Genome Sequence of Cudoniella acicularis.</title>
        <authorList>
            <person name="Buettner E."/>
            <person name="Kellner H."/>
        </authorList>
    </citation>
    <scope>NUCLEOTIDE SEQUENCE [LARGE SCALE GENOMIC DNA]</scope>
    <source>
        <strain evidence="12 13">DSM 108380</strain>
    </source>
</reference>
<keyword evidence="3" id="KW-0813">Transport</keyword>
<keyword evidence="8" id="KW-0406">Ion transport</keyword>
<dbReference type="InterPro" id="IPR013112">
    <property type="entry name" value="FAD-bd_8"/>
</dbReference>